<evidence type="ECO:0000256" key="1">
    <source>
        <dbReference type="ARBA" id="ARBA00022679"/>
    </source>
</evidence>
<dbReference type="InterPro" id="IPR029044">
    <property type="entry name" value="Nucleotide-diphossugar_trans"/>
</dbReference>
<dbReference type="PANTHER" id="PTHR43584">
    <property type="entry name" value="NUCLEOTIDYL TRANSFERASE"/>
    <property type="match status" value="1"/>
</dbReference>
<organism evidence="4 5">
    <name type="scientific">Isoptericola peretonis</name>
    <dbReference type="NCBI Taxonomy" id="2918523"/>
    <lineage>
        <taxon>Bacteria</taxon>
        <taxon>Bacillati</taxon>
        <taxon>Actinomycetota</taxon>
        <taxon>Actinomycetes</taxon>
        <taxon>Micrococcales</taxon>
        <taxon>Promicromonosporaceae</taxon>
        <taxon>Isoptericola</taxon>
    </lineage>
</organism>
<dbReference type="GO" id="GO:0016779">
    <property type="term" value="F:nucleotidyltransferase activity"/>
    <property type="evidence" value="ECO:0007669"/>
    <property type="project" value="UniProtKB-KW"/>
</dbReference>
<keyword evidence="5" id="KW-1185">Reference proteome</keyword>
<comment type="caution">
    <text evidence="4">The sequence shown here is derived from an EMBL/GenBank/DDBJ whole genome shotgun (WGS) entry which is preliminary data.</text>
</comment>
<dbReference type="EMBL" id="JALQCY010000004">
    <property type="protein sequence ID" value="MCK9795011.1"/>
    <property type="molecule type" value="Genomic_DNA"/>
</dbReference>
<protein>
    <submittedName>
        <fullName evidence="4">Phosphocholine cytidylyltransferase family protein</fullName>
    </submittedName>
</protein>
<evidence type="ECO:0000313" key="4">
    <source>
        <dbReference type="EMBL" id="MCK9795011.1"/>
    </source>
</evidence>
<dbReference type="Gene3D" id="3.90.550.10">
    <property type="entry name" value="Spore Coat Polysaccharide Biosynthesis Protein SpsA, Chain A"/>
    <property type="match status" value="1"/>
</dbReference>
<keyword evidence="2 4" id="KW-0548">Nucleotidyltransferase</keyword>
<keyword evidence="1" id="KW-0808">Transferase</keyword>
<accession>A0ABT0J684</accession>
<dbReference type="SUPFAM" id="SSF53448">
    <property type="entry name" value="Nucleotide-diphospho-sugar transferases"/>
    <property type="match status" value="1"/>
</dbReference>
<feature type="domain" description="MobA-like NTP transferase" evidence="3">
    <location>
        <begin position="6"/>
        <end position="141"/>
    </location>
</feature>
<reference evidence="4 5" key="1">
    <citation type="submission" date="2022-02" db="EMBL/GenBank/DDBJ databases">
        <title>The car tank lid bacteriome: a reservoir of bacteria with potential in bioremediation of fuel.</title>
        <authorList>
            <person name="Vidal-Verdu A."/>
            <person name="Gomez-Martinez D."/>
            <person name="Latorre-Perez A."/>
            <person name="Pereto J."/>
            <person name="Porcar M."/>
        </authorList>
    </citation>
    <scope>NUCLEOTIDE SEQUENCE [LARGE SCALE GENOMIC DNA]</scope>
    <source>
        <strain evidence="4 5">4D.3</strain>
    </source>
</reference>
<evidence type="ECO:0000313" key="5">
    <source>
        <dbReference type="Proteomes" id="UP001651050"/>
    </source>
</evidence>
<evidence type="ECO:0000256" key="2">
    <source>
        <dbReference type="ARBA" id="ARBA00022695"/>
    </source>
</evidence>
<gene>
    <name evidence="4" type="ORF">M1843_14765</name>
</gene>
<dbReference type="PANTHER" id="PTHR43584:SF8">
    <property type="entry name" value="N-ACETYLMURAMATE ALPHA-1-PHOSPHATE URIDYLYLTRANSFERASE"/>
    <property type="match status" value="1"/>
</dbReference>
<dbReference type="CDD" id="cd02523">
    <property type="entry name" value="PC_cytidylyltransferase"/>
    <property type="match status" value="1"/>
</dbReference>
<dbReference type="RefSeq" id="WP_416344864.1">
    <property type="nucleotide sequence ID" value="NZ_JALQCY010000004.1"/>
</dbReference>
<proteinExistence type="predicted"/>
<evidence type="ECO:0000259" key="3">
    <source>
        <dbReference type="Pfam" id="PF12804"/>
    </source>
</evidence>
<name>A0ABT0J684_9MICO</name>
<dbReference type="InterPro" id="IPR025877">
    <property type="entry name" value="MobA-like_NTP_Trfase"/>
</dbReference>
<sequence>MSIQTVILAAGMGTRLGRPHPKPLTELRDGRTILAQQLGNLRSVYGREAEVLIVVGFKLEMILEAAPNVAFTYNEVYDQTNTSKSLLRALRVTGDRGVLWMNGDVVFHPDVLRRVQPLIDEGKSFVCVNTSSVGDEEVKYTVDEDGNIKELSKKVGADALGEAVGINYVAAQDKAKLLQRLDEVDEQEYFEGGLELAIAHDGVKVTPVDISDLYAVEVDFAEDLERANQEL</sequence>
<dbReference type="InterPro" id="IPR050065">
    <property type="entry name" value="GlmU-like"/>
</dbReference>
<dbReference type="Proteomes" id="UP001651050">
    <property type="component" value="Unassembled WGS sequence"/>
</dbReference>
<dbReference type="Pfam" id="PF12804">
    <property type="entry name" value="NTP_transf_3"/>
    <property type="match status" value="1"/>
</dbReference>